<proteinExistence type="predicted"/>
<reference evidence="1" key="1">
    <citation type="submission" date="2021-03" db="EMBL/GenBank/DDBJ databases">
        <authorList>
            <person name="Tagirdzhanova G."/>
        </authorList>
    </citation>
    <scope>NUCLEOTIDE SEQUENCE</scope>
</reference>
<sequence length="252" mass="26582">MGVTVGRASSYEIGQAAYTMLQTCVVERGMGGMAYDIGGDNNINVAITDYKPNVKCDSTSTPGPNWNSCVSVFVNMKATKQVRVFGSYGDPDVEEQLPLVLEAAYATRQLILAVFFLIADGGCQLRIEIEGPPSIATWYELWEATTAITTMCTRFKEKGGKAKGLGLRGNIRLELSEKKLEPGVKAGNASTVSLADTGITLQYFDTVTAQAGATGYDPGFPFELVAGGSRDNGSLVTLSGDSGTNGSVMASA</sequence>
<dbReference type="EMBL" id="CAJPDT010000036">
    <property type="protein sequence ID" value="CAF9924440.1"/>
    <property type="molecule type" value="Genomic_DNA"/>
</dbReference>
<dbReference type="AlphaFoldDB" id="A0A8H3IR86"/>
<organism evidence="1 2">
    <name type="scientific">Imshaugia aleurites</name>
    <dbReference type="NCBI Taxonomy" id="172621"/>
    <lineage>
        <taxon>Eukaryota</taxon>
        <taxon>Fungi</taxon>
        <taxon>Dikarya</taxon>
        <taxon>Ascomycota</taxon>
        <taxon>Pezizomycotina</taxon>
        <taxon>Lecanoromycetes</taxon>
        <taxon>OSLEUM clade</taxon>
        <taxon>Lecanoromycetidae</taxon>
        <taxon>Lecanorales</taxon>
        <taxon>Lecanorineae</taxon>
        <taxon>Parmeliaceae</taxon>
        <taxon>Imshaugia</taxon>
    </lineage>
</organism>
<dbReference type="Proteomes" id="UP000664534">
    <property type="component" value="Unassembled WGS sequence"/>
</dbReference>
<name>A0A8H3IR86_9LECA</name>
<evidence type="ECO:0000313" key="1">
    <source>
        <dbReference type="EMBL" id="CAF9924440.1"/>
    </source>
</evidence>
<protein>
    <submittedName>
        <fullName evidence="1">Uncharacterized protein</fullName>
    </submittedName>
</protein>
<gene>
    <name evidence="1" type="ORF">IMSHALPRED_006196</name>
</gene>
<keyword evidence="2" id="KW-1185">Reference proteome</keyword>
<evidence type="ECO:0000313" key="2">
    <source>
        <dbReference type="Proteomes" id="UP000664534"/>
    </source>
</evidence>
<comment type="caution">
    <text evidence="1">The sequence shown here is derived from an EMBL/GenBank/DDBJ whole genome shotgun (WGS) entry which is preliminary data.</text>
</comment>
<dbReference type="OrthoDB" id="5400679at2759"/>
<accession>A0A8H3IR86</accession>